<name>A0ABU5KKH5_9BACL</name>
<gene>
    <name evidence="1" type="ORF">UFB30_05295</name>
</gene>
<keyword evidence="2" id="KW-1185">Reference proteome</keyword>
<dbReference type="Proteomes" id="UP001292084">
    <property type="component" value="Unassembled WGS sequence"/>
</dbReference>
<comment type="caution">
    <text evidence="1">The sequence shown here is derived from an EMBL/GenBank/DDBJ whole genome shotgun (WGS) entry which is preliminary data.</text>
</comment>
<dbReference type="EMBL" id="JAXQNN010000002">
    <property type="protein sequence ID" value="MDZ5711629.1"/>
    <property type="molecule type" value="Genomic_DNA"/>
</dbReference>
<proteinExistence type="predicted"/>
<evidence type="ECO:0000313" key="2">
    <source>
        <dbReference type="Proteomes" id="UP001292084"/>
    </source>
</evidence>
<evidence type="ECO:0000313" key="1">
    <source>
        <dbReference type="EMBL" id="MDZ5711629.1"/>
    </source>
</evidence>
<accession>A0ABU5KKH5</accession>
<dbReference type="RefSeq" id="WP_322420646.1">
    <property type="nucleotide sequence ID" value="NZ_JAXQNN010000002.1"/>
</dbReference>
<protein>
    <submittedName>
        <fullName evidence="1">Uncharacterized protein</fullName>
    </submittedName>
</protein>
<sequence length="141" mass="16541">MANLSITQRRKMKENMKILNLGQDMTTGQMFHLLDQGVARSRVREALKMPQVGFDMFVKMYEAGRAKNDEDMAECEVCGSWIYRYTRGNRKRWVCEHEDCLSELERLKAIEKVYYRKATREIERGKRHEAICEGQAQKVSG</sequence>
<reference evidence="1 2" key="1">
    <citation type="submission" date="2023-12" db="EMBL/GenBank/DDBJ databases">
        <title>Jeotgalibacillus haloalkaliphilus sp. nov., a novel salt-tolerant bacteria, isolated from the estuary of the Fenhe River into the Yellow River.</title>
        <authorList>
            <person name="Li Y."/>
        </authorList>
    </citation>
    <scope>NUCLEOTIDE SEQUENCE [LARGE SCALE GENOMIC DNA]</scope>
    <source>
        <strain evidence="1 2">HH7-29</strain>
    </source>
</reference>
<organism evidence="1 2">
    <name type="scientific">Jeotgalibacillus haloalkalitolerans</name>
    <dbReference type="NCBI Taxonomy" id="3104292"/>
    <lineage>
        <taxon>Bacteria</taxon>
        <taxon>Bacillati</taxon>
        <taxon>Bacillota</taxon>
        <taxon>Bacilli</taxon>
        <taxon>Bacillales</taxon>
        <taxon>Caryophanaceae</taxon>
        <taxon>Jeotgalibacillus</taxon>
    </lineage>
</organism>